<dbReference type="PRINTS" id="PR00420">
    <property type="entry name" value="RNGMNOXGNASE"/>
</dbReference>
<evidence type="ECO:0000256" key="1">
    <source>
        <dbReference type="ARBA" id="ARBA00001974"/>
    </source>
</evidence>
<dbReference type="EMBL" id="FNYY01000002">
    <property type="protein sequence ID" value="SEI79661.1"/>
    <property type="molecule type" value="Genomic_DNA"/>
</dbReference>
<dbReference type="InterPro" id="IPR050641">
    <property type="entry name" value="RIFMO-like"/>
</dbReference>
<dbReference type="Gene3D" id="3.30.70.2450">
    <property type="match status" value="1"/>
</dbReference>
<feature type="domain" description="FAD-binding" evidence="4">
    <location>
        <begin position="233"/>
        <end position="300"/>
    </location>
</feature>
<dbReference type="PANTHER" id="PTHR43004">
    <property type="entry name" value="TRK SYSTEM POTASSIUM UPTAKE PROTEIN"/>
    <property type="match status" value="1"/>
</dbReference>
<dbReference type="SUPFAM" id="SSF51905">
    <property type="entry name" value="FAD/NAD(P)-binding domain"/>
    <property type="match status" value="1"/>
</dbReference>
<dbReference type="GO" id="GO:0071949">
    <property type="term" value="F:FAD binding"/>
    <property type="evidence" value="ECO:0007669"/>
    <property type="project" value="InterPro"/>
</dbReference>
<dbReference type="Pfam" id="PF01494">
    <property type="entry name" value="FAD_binding_3"/>
    <property type="match status" value="2"/>
</dbReference>
<evidence type="ECO:0000256" key="3">
    <source>
        <dbReference type="ARBA" id="ARBA00022827"/>
    </source>
</evidence>
<keyword evidence="6" id="KW-1185">Reference proteome</keyword>
<dbReference type="InterPro" id="IPR036188">
    <property type="entry name" value="FAD/NAD-bd_sf"/>
</dbReference>
<evidence type="ECO:0000313" key="6">
    <source>
        <dbReference type="Proteomes" id="UP000182932"/>
    </source>
</evidence>
<feature type="domain" description="FAD-binding" evidence="4">
    <location>
        <begin position="2"/>
        <end position="207"/>
    </location>
</feature>
<dbReference type="AlphaFoldDB" id="A0A975W790"/>
<keyword evidence="3" id="KW-0274">FAD</keyword>
<reference evidence="5 6" key="1">
    <citation type="submission" date="2016-10" db="EMBL/GenBank/DDBJ databases">
        <authorList>
            <person name="Varghese N."/>
            <person name="Submissions S."/>
        </authorList>
    </citation>
    <scope>NUCLEOTIDE SEQUENCE [LARGE SCALE GENOMIC DNA]</scope>
    <source>
        <strain evidence="5 6">FF3</strain>
    </source>
</reference>
<dbReference type="GeneID" id="80816940"/>
<dbReference type="Gene3D" id="3.50.50.60">
    <property type="entry name" value="FAD/NAD(P)-binding domain"/>
    <property type="match status" value="1"/>
</dbReference>
<dbReference type="GO" id="GO:0016709">
    <property type="term" value="F:oxidoreductase activity, acting on paired donors, with incorporation or reduction of molecular oxygen, NAD(P)H as one donor, and incorporation of one atom of oxygen"/>
    <property type="evidence" value="ECO:0007669"/>
    <property type="project" value="UniProtKB-ARBA"/>
</dbReference>
<comment type="cofactor">
    <cofactor evidence="1">
        <name>FAD</name>
        <dbReference type="ChEBI" id="CHEBI:57692"/>
    </cofactor>
</comment>
<dbReference type="RefSeq" id="WP_170850506.1">
    <property type="nucleotide sequence ID" value="NZ_FNYY01000002.1"/>
</dbReference>
<dbReference type="Proteomes" id="UP000182932">
    <property type="component" value="Unassembled WGS sequence"/>
</dbReference>
<evidence type="ECO:0000259" key="4">
    <source>
        <dbReference type="Pfam" id="PF01494"/>
    </source>
</evidence>
<accession>A0A975W790</accession>
<evidence type="ECO:0000313" key="5">
    <source>
        <dbReference type="EMBL" id="SEI79661.1"/>
    </source>
</evidence>
<gene>
    <name evidence="5" type="ORF">SAMN04487940_10269</name>
</gene>
<comment type="caution">
    <text evidence="5">The sequence shown here is derived from an EMBL/GenBank/DDBJ whole genome shotgun (WGS) entry which is preliminary data.</text>
</comment>
<organism evidence="5 6">
    <name type="scientific">Marinovum algicola</name>
    <dbReference type="NCBI Taxonomy" id="42444"/>
    <lineage>
        <taxon>Bacteria</taxon>
        <taxon>Pseudomonadati</taxon>
        <taxon>Pseudomonadota</taxon>
        <taxon>Alphaproteobacteria</taxon>
        <taxon>Rhodobacterales</taxon>
        <taxon>Roseobacteraceae</taxon>
        <taxon>Marinovum</taxon>
    </lineage>
</organism>
<proteinExistence type="predicted"/>
<dbReference type="PANTHER" id="PTHR43004:SF19">
    <property type="entry name" value="BINDING MONOOXYGENASE, PUTATIVE (JCVI)-RELATED"/>
    <property type="match status" value="1"/>
</dbReference>
<keyword evidence="2" id="KW-0285">Flavoprotein</keyword>
<evidence type="ECO:0000256" key="2">
    <source>
        <dbReference type="ARBA" id="ARBA00022630"/>
    </source>
</evidence>
<protein>
    <submittedName>
        <fullName evidence="5">2-polyprenyl-6-methoxyphenol hydroxylase</fullName>
    </submittedName>
</protein>
<name>A0A975W790_9RHOB</name>
<dbReference type="InterPro" id="IPR002938">
    <property type="entry name" value="FAD-bd"/>
</dbReference>
<sequence>MHVVIAGAGPTGLTAAVELARLGARVTTLEKRSGPSYLSRAVGLQPRSLEILRPSGVADALLREAVGFSGITFHLRAEEVARLPLGFDAASRLWGLAQDRTEAHLETALTHYGEIVRYGVEFRGFSQDAKGVNVETGDGHLEADYLIGADGVHSAVRAAMGLEFRGRDLPGTWSIADVDAEGWPDPTRFQGFLLDQGDVLVVVPLEESRFRVISSREDALAALPVPMDIRRVRRRGNFTVSVRQVKRYQEGRVFLAGDAAHCHSPVGGRGMNLGIADAADLAQRIIDGSTDGYTETRHPEGARVLRLSERGRKMLNTTSATRRGLAIRAMKLGAAVPPVGRAMVRRLVSG</sequence>